<name>A0A0A8Y7Z6_ARUDO</name>
<accession>A0A0A8Y7Z6</accession>
<organism evidence="1">
    <name type="scientific">Arundo donax</name>
    <name type="common">Giant reed</name>
    <name type="synonym">Donax arundinaceus</name>
    <dbReference type="NCBI Taxonomy" id="35708"/>
    <lineage>
        <taxon>Eukaryota</taxon>
        <taxon>Viridiplantae</taxon>
        <taxon>Streptophyta</taxon>
        <taxon>Embryophyta</taxon>
        <taxon>Tracheophyta</taxon>
        <taxon>Spermatophyta</taxon>
        <taxon>Magnoliopsida</taxon>
        <taxon>Liliopsida</taxon>
        <taxon>Poales</taxon>
        <taxon>Poaceae</taxon>
        <taxon>PACMAD clade</taxon>
        <taxon>Arundinoideae</taxon>
        <taxon>Arundineae</taxon>
        <taxon>Arundo</taxon>
    </lineage>
</organism>
<dbReference type="AlphaFoldDB" id="A0A0A8Y7Z6"/>
<dbReference type="EMBL" id="GBRH01275609">
    <property type="protein sequence ID" value="JAD22286.1"/>
    <property type="molecule type" value="Transcribed_RNA"/>
</dbReference>
<protein>
    <submittedName>
        <fullName evidence="1">Uncharacterized protein</fullName>
    </submittedName>
</protein>
<sequence length="26" mass="3118">MRREIDAIIDNALERSWCGTFCFTLR</sequence>
<evidence type="ECO:0000313" key="1">
    <source>
        <dbReference type="EMBL" id="JAD22286.1"/>
    </source>
</evidence>
<reference evidence="1" key="1">
    <citation type="submission" date="2014-09" db="EMBL/GenBank/DDBJ databases">
        <authorList>
            <person name="Magalhaes I.L.F."/>
            <person name="Oliveira U."/>
            <person name="Santos F.R."/>
            <person name="Vidigal T.H.D.A."/>
            <person name="Brescovit A.D."/>
            <person name="Santos A.J."/>
        </authorList>
    </citation>
    <scope>NUCLEOTIDE SEQUENCE</scope>
    <source>
        <tissue evidence="1">Shoot tissue taken approximately 20 cm above the soil surface</tissue>
    </source>
</reference>
<reference evidence="1" key="2">
    <citation type="journal article" date="2015" name="Data Brief">
        <title>Shoot transcriptome of the giant reed, Arundo donax.</title>
        <authorList>
            <person name="Barrero R.A."/>
            <person name="Guerrero F.D."/>
            <person name="Moolhuijzen P."/>
            <person name="Goolsby J.A."/>
            <person name="Tidwell J."/>
            <person name="Bellgard S.E."/>
            <person name="Bellgard M.I."/>
        </authorList>
    </citation>
    <scope>NUCLEOTIDE SEQUENCE</scope>
    <source>
        <tissue evidence="1">Shoot tissue taken approximately 20 cm above the soil surface</tissue>
    </source>
</reference>
<proteinExistence type="predicted"/>